<protein>
    <submittedName>
        <fullName evidence="3">Uncharacterized protein</fullName>
    </submittedName>
</protein>
<accession>A0A915L2W3</accession>
<reference evidence="3" key="1">
    <citation type="submission" date="2022-11" db="UniProtKB">
        <authorList>
            <consortium name="WormBaseParasite"/>
        </authorList>
    </citation>
    <scope>IDENTIFICATION</scope>
</reference>
<evidence type="ECO:0000313" key="3">
    <source>
        <dbReference type="WBParaSite" id="nRc.2.0.1.t45459-RA"/>
    </source>
</evidence>
<feature type="compositionally biased region" description="Basic and acidic residues" evidence="1">
    <location>
        <begin position="1"/>
        <end position="33"/>
    </location>
</feature>
<evidence type="ECO:0000256" key="1">
    <source>
        <dbReference type="SAM" id="MobiDB-lite"/>
    </source>
</evidence>
<dbReference type="WBParaSite" id="nRc.2.0.1.t45459-RA">
    <property type="protein sequence ID" value="nRc.2.0.1.t45459-RA"/>
    <property type="gene ID" value="nRc.2.0.1.g45459"/>
</dbReference>
<feature type="compositionally biased region" description="Basic and acidic residues" evidence="1">
    <location>
        <begin position="40"/>
        <end position="66"/>
    </location>
</feature>
<evidence type="ECO:0000313" key="2">
    <source>
        <dbReference type="Proteomes" id="UP000887565"/>
    </source>
</evidence>
<dbReference type="AlphaFoldDB" id="A0A915L2W3"/>
<feature type="region of interest" description="Disordered" evidence="1">
    <location>
        <begin position="1"/>
        <end position="66"/>
    </location>
</feature>
<name>A0A915L2W3_ROMCU</name>
<sequence length="66" mass="7633">SKLENNDDIRKDATFGEEKRSSTPVESEEKIRDWLLTTTDDEREKENDAKSSNRSDQKIEDSEKSA</sequence>
<keyword evidence="2" id="KW-1185">Reference proteome</keyword>
<dbReference type="Proteomes" id="UP000887565">
    <property type="component" value="Unplaced"/>
</dbReference>
<organism evidence="2 3">
    <name type="scientific">Romanomermis culicivorax</name>
    <name type="common">Nematode worm</name>
    <dbReference type="NCBI Taxonomy" id="13658"/>
    <lineage>
        <taxon>Eukaryota</taxon>
        <taxon>Metazoa</taxon>
        <taxon>Ecdysozoa</taxon>
        <taxon>Nematoda</taxon>
        <taxon>Enoplea</taxon>
        <taxon>Dorylaimia</taxon>
        <taxon>Mermithida</taxon>
        <taxon>Mermithoidea</taxon>
        <taxon>Mermithidae</taxon>
        <taxon>Romanomermis</taxon>
    </lineage>
</organism>
<proteinExistence type="predicted"/>